<dbReference type="Proteomes" id="UP000000560">
    <property type="component" value="Chromosome VII"/>
</dbReference>
<evidence type="ECO:0000313" key="2">
    <source>
        <dbReference type="EMBL" id="CBF86065.1"/>
    </source>
</evidence>
<dbReference type="OrthoDB" id="5416097at2759"/>
<dbReference type="HOGENOM" id="CLU_767328_0_0_1"/>
<dbReference type="OMA" id="EWFRAIQ"/>
<name>Q5BBN9_EMENI</name>
<dbReference type="RefSeq" id="XP_659645.1">
    <property type="nucleotide sequence ID" value="XM_654553.1"/>
</dbReference>
<evidence type="ECO:0008006" key="4">
    <source>
        <dbReference type="Google" id="ProtNLM"/>
    </source>
</evidence>
<keyword evidence="3" id="KW-1185">Reference proteome</keyword>
<reference evidence="3" key="1">
    <citation type="journal article" date="2005" name="Nature">
        <title>Sequencing of Aspergillus nidulans and comparative analysis with A. fumigatus and A. oryzae.</title>
        <authorList>
            <person name="Galagan J.E."/>
            <person name="Calvo S.E."/>
            <person name="Cuomo C."/>
            <person name="Ma L.J."/>
            <person name="Wortman J.R."/>
            <person name="Batzoglou S."/>
            <person name="Lee S.I."/>
            <person name="Basturkmen M."/>
            <person name="Spevak C.C."/>
            <person name="Clutterbuck J."/>
            <person name="Kapitonov V."/>
            <person name="Jurka J."/>
            <person name="Scazzocchio C."/>
            <person name="Farman M."/>
            <person name="Butler J."/>
            <person name="Purcell S."/>
            <person name="Harris S."/>
            <person name="Braus G.H."/>
            <person name="Draht O."/>
            <person name="Busch S."/>
            <person name="D'Enfert C."/>
            <person name="Bouchier C."/>
            <person name="Goldman G.H."/>
            <person name="Bell-Pedersen D."/>
            <person name="Griffiths-Jones S."/>
            <person name="Doonan J.H."/>
            <person name="Yu J."/>
            <person name="Vienken K."/>
            <person name="Pain A."/>
            <person name="Freitag M."/>
            <person name="Selker E.U."/>
            <person name="Archer D.B."/>
            <person name="Penalva M.A."/>
            <person name="Oakley B.R."/>
            <person name="Momany M."/>
            <person name="Tanaka T."/>
            <person name="Kumagai T."/>
            <person name="Asai K."/>
            <person name="Machida M."/>
            <person name="Nierman W.C."/>
            <person name="Denning D.W."/>
            <person name="Caddick M."/>
            <person name="Hynes M."/>
            <person name="Paoletti M."/>
            <person name="Fischer R."/>
            <person name="Miller B."/>
            <person name="Dyer P."/>
            <person name="Sachs M.S."/>
            <person name="Osmani S.A."/>
            <person name="Birren B.W."/>
        </authorList>
    </citation>
    <scope>NUCLEOTIDE SEQUENCE [LARGE SCALE GENOMIC DNA]</scope>
    <source>
        <strain evidence="3">FGSC A4 / ATCC 38163 / CBS 112.46 / NRRL 194 / M139</strain>
    </source>
</reference>
<dbReference type="KEGG" id="ani:ANIA_02041"/>
<evidence type="ECO:0000313" key="3">
    <source>
        <dbReference type="Proteomes" id="UP000000560"/>
    </source>
</evidence>
<dbReference type="AlphaFoldDB" id="Q5BBN9"/>
<protein>
    <recommendedName>
        <fullName evidence="4">HNH nuclease domain-containing protein</fullName>
    </recommendedName>
</protein>
<gene>
    <name evidence="2" type="ORF">ANIA_02041</name>
</gene>
<dbReference type="VEuPathDB" id="FungiDB:AN2041"/>
<feature type="region of interest" description="Disordered" evidence="1">
    <location>
        <begin position="88"/>
        <end position="107"/>
    </location>
</feature>
<accession>Q5BBN9</accession>
<evidence type="ECO:0000256" key="1">
    <source>
        <dbReference type="SAM" id="MobiDB-lite"/>
    </source>
</evidence>
<reference evidence="3" key="2">
    <citation type="journal article" date="2009" name="Fungal Genet. Biol.">
        <title>The 2008 update of the Aspergillus nidulans genome annotation: a community effort.</title>
        <authorList>
            <person name="Wortman J.R."/>
            <person name="Gilsenan J.M."/>
            <person name="Joardar V."/>
            <person name="Deegan J."/>
            <person name="Clutterbuck J."/>
            <person name="Andersen M.R."/>
            <person name="Archer D."/>
            <person name="Bencina M."/>
            <person name="Braus G."/>
            <person name="Coutinho P."/>
            <person name="von Dohren H."/>
            <person name="Doonan J."/>
            <person name="Driessen A.J."/>
            <person name="Durek P."/>
            <person name="Espeso E."/>
            <person name="Fekete E."/>
            <person name="Flipphi M."/>
            <person name="Estrada C.G."/>
            <person name="Geysens S."/>
            <person name="Goldman G."/>
            <person name="de Groot P.W."/>
            <person name="Hansen K."/>
            <person name="Harris S.D."/>
            <person name="Heinekamp T."/>
            <person name="Helmstaedt K."/>
            <person name="Henrissat B."/>
            <person name="Hofmann G."/>
            <person name="Homan T."/>
            <person name="Horio T."/>
            <person name="Horiuchi H."/>
            <person name="James S."/>
            <person name="Jones M."/>
            <person name="Karaffa L."/>
            <person name="Karanyi Z."/>
            <person name="Kato M."/>
            <person name="Keller N."/>
            <person name="Kelly D.E."/>
            <person name="Kiel J.A."/>
            <person name="Kim J.M."/>
            <person name="van der Klei I.J."/>
            <person name="Klis F.M."/>
            <person name="Kovalchuk A."/>
            <person name="Krasevec N."/>
            <person name="Kubicek C.P."/>
            <person name="Liu B."/>
            <person name="Maccabe A."/>
            <person name="Meyer V."/>
            <person name="Mirabito P."/>
            <person name="Miskei M."/>
            <person name="Mos M."/>
            <person name="Mullins J."/>
            <person name="Nelson D.R."/>
            <person name="Nielsen J."/>
            <person name="Oakley B.R."/>
            <person name="Osmani S.A."/>
            <person name="Pakula T."/>
            <person name="Paszewski A."/>
            <person name="Paulsen I."/>
            <person name="Pilsyk S."/>
            <person name="Pocsi I."/>
            <person name="Punt P.J."/>
            <person name="Ram A.F."/>
            <person name="Ren Q."/>
            <person name="Robellet X."/>
            <person name="Robson G."/>
            <person name="Seiboth B."/>
            <person name="van Solingen P."/>
            <person name="Specht T."/>
            <person name="Sun J."/>
            <person name="Taheri-Talesh N."/>
            <person name="Takeshita N."/>
            <person name="Ussery D."/>
            <person name="vanKuyk P.A."/>
            <person name="Visser H."/>
            <person name="van de Vondervoort P.J."/>
            <person name="de Vries R.P."/>
            <person name="Walton J."/>
            <person name="Xiang X."/>
            <person name="Xiong Y."/>
            <person name="Zeng A.P."/>
            <person name="Brandt B.W."/>
            <person name="Cornell M.J."/>
            <person name="van den Hondel C.A."/>
            <person name="Visser J."/>
            <person name="Oliver S.G."/>
            <person name="Turner G."/>
        </authorList>
    </citation>
    <scope>GENOME REANNOTATION</scope>
    <source>
        <strain evidence="3">FGSC A4 / ATCC 38163 / CBS 112.46 / NRRL 194 / M139</strain>
    </source>
</reference>
<sequence length="361" mass="40456">MSTTISLAKTQTTRSTLIQAISTAAQISRVDSAIWAFLWTADIPNLEAMLDNAKSNPRVVYRQLVNCHQARDAIRKWMVRTQFPSNEQHRVHRLKEKNSRSSSMSMTKERSANLDSVLSWNAALCKTRDGNKCVITKANAYLHTNPSDTGNDSDVKVTHLAPISLEGGKCIKNAPFWNTLRLFFSDRKVNSWITATRVMTDTSNMICLSAGAAQALATARYALKPRSLNTNRTEMETEFFALPGGYHSSKRDIMAKPLFDAAGTKGEDVYVGVRLITQNPRVYELPSWEILELAWHMNRVAALSGIGNGNSPQTERRIVSVMRRIRGLSVPAAMQVERKCARRRMLAFSLGDVRQDSTMKF</sequence>
<accession>C8VLL7</accession>
<organism evidence="2 3">
    <name type="scientific">Emericella nidulans (strain FGSC A4 / ATCC 38163 / CBS 112.46 / NRRL 194 / M139)</name>
    <name type="common">Aspergillus nidulans</name>
    <dbReference type="NCBI Taxonomy" id="227321"/>
    <lineage>
        <taxon>Eukaryota</taxon>
        <taxon>Fungi</taxon>
        <taxon>Dikarya</taxon>
        <taxon>Ascomycota</taxon>
        <taxon>Pezizomycotina</taxon>
        <taxon>Eurotiomycetes</taxon>
        <taxon>Eurotiomycetidae</taxon>
        <taxon>Eurotiales</taxon>
        <taxon>Aspergillaceae</taxon>
        <taxon>Aspergillus</taxon>
        <taxon>Aspergillus subgen. Nidulantes</taxon>
    </lineage>
</organism>
<dbReference type="EMBL" id="BN001307">
    <property type="protein sequence ID" value="CBF86065.1"/>
    <property type="molecule type" value="Genomic_DNA"/>
</dbReference>
<dbReference type="GeneID" id="2875067"/>
<dbReference type="InParanoid" id="Q5BBN9"/>
<proteinExistence type="predicted"/>